<name>A0ABW9SPL9_9BURK</name>
<evidence type="ECO:0000313" key="2">
    <source>
        <dbReference type="Proteomes" id="UP000735592"/>
    </source>
</evidence>
<protein>
    <recommendedName>
        <fullName evidence="3">Resolvase</fullName>
    </recommendedName>
</protein>
<proteinExistence type="predicted"/>
<evidence type="ECO:0008006" key="3">
    <source>
        <dbReference type="Google" id="ProtNLM"/>
    </source>
</evidence>
<evidence type="ECO:0000313" key="1">
    <source>
        <dbReference type="EMBL" id="MTW32664.1"/>
    </source>
</evidence>
<organism evidence="1 2">
    <name type="scientific">Pseudoduganella danionis</name>
    <dbReference type="NCBI Taxonomy" id="1890295"/>
    <lineage>
        <taxon>Bacteria</taxon>
        <taxon>Pseudomonadati</taxon>
        <taxon>Pseudomonadota</taxon>
        <taxon>Betaproteobacteria</taxon>
        <taxon>Burkholderiales</taxon>
        <taxon>Oxalobacteraceae</taxon>
        <taxon>Telluria group</taxon>
        <taxon>Pseudoduganella</taxon>
    </lineage>
</organism>
<dbReference type="RefSeq" id="WP_155433900.1">
    <property type="nucleotide sequence ID" value="NZ_JBHLXK010000003.1"/>
</dbReference>
<dbReference type="Proteomes" id="UP000735592">
    <property type="component" value="Unassembled WGS sequence"/>
</dbReference>
<comment type="caution">
    <text evidence="1">The sequence shown here is derived from an EMBL/GenBank/DDBJ whole genome shotgun (WGS) entry which is preliminary data.</text>
</comment>
<dbReference type="EMBL" id="WNKW01000001">
    <property type="protein sequence ID" value="MTW32664.1"/>
    <property type="molecule type" value="Genomic_DNA"/>
</dbReference>
<sequence length="164" mass="18742">MEKDKFSSLSERWDRAINAELSPERIRELELARGLLVQDLDTAIRSLAYADAYWNAMLNMVGSLLEDLSAEKDHSSIALGLLTELKPTLERGKRVRDGALKGNKAKYGTKEDKQKTREEYQIEANRIADQNPRMSWNAICERVGVKFNVGGKTIYRKTTNPRRK</sequence>
<keyword evidence="2" id="KW-1185">Reference proteome</keyword>
<accession>A0ABW9SPL9</accession>
<gene>
    <name evidence="1" type="ORF">GM655_07485</name>
</gene>
<reference evidence="1 2" key="1">
    <citation type="submission" date="2019-11" db="EMBL/GenBank/DDBJ databases">
        <title>Type strains purchased from KCTC, JCM and DSMZ.</title>
        <authorList>
            <person name="Lu H."/>
        </authorList>
    </citation>
    <scope>NUCLEOTIDE SEQUENCE [LARGE SCALE GENOMIC DNA]</scope>
    <source>
        <strain evidence="1 2">DSM 103461</strain>
    </source>
</reference>